<dbReference type="Pfam" id="PF04471">
    <property type="entry name" value="Mrr_cat"/>
    <property type="match status" value="1"/>
</dbReference>
<protein>
    <submittedName>
        <fullName evidence="4">Mrr restriction system protein</fullName>
    </submittedName>
</protein>
<reference evidence="4 6" key="1">
    <citation type="submission" date="2016-04" db="EMBL/GenBank/DDBJ databases">
        <title>Genome sequence of Methanosphaera cuniculi DSM 4103.</title>
        <authorList>
            <person name="Poehlein A."/>
            <person name="Seedorf H."/>
            <person name="Daniel R."/>
        </authorList>
    </citation>
    <scope>NUCLEOTIDE SEQUENCE [LARGE SCALE GENOMIC DNA]</scope>
    <source>
        <strain evidence="4 6">DSM 4103</strain>
    </source>
</reference>
<accession>A0A2A2HBR4</accession>
<sequence>MKVEFENELKYTDLLLPTLEILSDNKNKTENEIINIFQENERFRKYNPNSIVQETTDALFYISKTNYVSYNNNNQFQITKDGLIFMNDLDHEKNKILKRNKPQHEIEEAIIKKENTYRNKIIKKIDNYYNIPSRQFFYKVILDYLNENPNHAFNRKNMNLDILSKLNYSDEEMGVLTRGKTISLYVRLNFAVAYLKNIKFISNDKNGEYYVTQKGLEYIDNPDLINIVEKEYKNKNKSNDKNKDKKSVISTKIEKEDKKLINQPENNFLNSKEEEDNKSSQSLSEKLSSKVKSCNPRFFEKIVYDLLMKMDYSGITPNHGELTPKTHDNGIDGIIYLGRLNTNPIYFQAKRWNNNVQKPEIHKFIGALYEKSANTGIFITTSDFSTGAKELAKSANIELINGKELVNFMIEFKIGTKTIEVVDEEYFE</sequence>
<dbReference type="Proteomes" id="UP000246004">
    <property type="component" value="Unassembled WGS sequence"/>
</dbReference>
<dbReference type="InterPro" id="IPR007560">
    <property type="entry name" value="Restrct_endonuc_IV_Mrr"/>
</dbReference>
<evidence type="ECO:0000313" key="4">
    <source>
        <dbReference type="EMBL" id="PWL07514.1"/>
    </source>
</evidence>
<dbReference type="InterPro" id="IPR011335">
    <property type="entry name" value="Restrct_endonuc-II-like"/>
</dbReference>
<keyword evidence="5" id="KW-1185">Reference proteome</keyword>
<evidence type="ECO:0000313" key="3">
    <source>
        <dbReference type="EMBL" id="PAV06736.1"/>
    </source>
</evidence>
<comment type="caution">
    <text evidence="3">The sequence shown here is derived from an EMBL/GenBank/DDBJ whole genome shotgun (WGS) entry which is preliminary data.</text>
</comment>
<dbReference type="EMBL" id="LMVN01000026">
    <property type="protein sequence ID" value="PAV06736.1"/>
    <property type="molecule type" value="Genomic_DNA"/>
</dbReference>
<reference evidence="3 5" key="2">
    <citation type="journal article" date="2017" name="BMC Genomics">
        <title>Genomic analysis of methanogenic archaea reveals a shift towards energy conservation.</title>
        <authorList>
            <person name="Gilmore S.P."/>
            <person name="Henske J.K."/>
            <person name="Sexton J.A."/>
            <person name="Solomon K.V."/>
            <person name="Seppala S."/>
            <person name="Yoo J.I."/>
            <person name="Huyett L.M."/>
            <person name="Pressman A."/>
            <person name="Cogan J.Z."/>
            <person name="Kivenson V."/>
            <person name="Peng X."/>
            <person name="Tan Y."/>
            <person name="Valentine D.L."/>
            <person name="O'Malley M.A."/>
        </authorList>
    </citation>
    <scope>NUCLEOTIDE SEQUENCE [LARGE SCALE GENOMIC DNA]</scope>
    <source>
        <strain evidence="3 5">1R-7</strain>
    </source>
</reference>
<dbReference type="GO" id="GO:0003677">
    <property type="term" value="F:DNA binding"/>
    <property type="evidence" value="ECO:0007669"/>
    <property type="project" value="InterPro"/>
</dbReference>
<dbReference type="RefSeq" id="WP_095609167.1">
    <property type="nucleotide sequence ID" value="NZ_CAUHCB010000003.1"/>
</dbReference>
<evidence type="ECO:0000259" key="2">
    <source>
        <dbReference type="Pfam" id="PF04471"/>
    </source>
</evidence>
<dbReference type="OrthoDB" id="78441at2157"/>
<dbReference type="AlphaFoldDB" id="A0A2A2HBR4"/>
<evidence type="ECO:0000313" key="6">
    <source>
        <dbReference type="Proteomes" id="UP000246004"/>
    </source>
</evidence>
<dbReference type="InterPro" id="IPR011856">
    <property type="entry name" value="tRNA_endonuc-like_dom_sf"/>
</dbReference>
<dbReference type="GO" id="GO:0009307">
    <property type="term" value="P:DNA restriction-modification system"/>
    <property type="evidence" value="ECO:0007669"/>
    <property type="project" value="InterPro"/>
</dbReference>
<feature type="domain" description="Restriction endonuclease type IV Mrr" evidence="2">
    <location>
        <begin position="292"/>
        <end position="409"/>
    </location>
</feature>
<dbReference type="EMBL" id="LWMS01000048">
    <property type="protein sequence ID" value="PWL07514.1"/>
    <property type="molecule type" value="Genomic_DNA"/>
</dbReference>
<name>A0A2A2HBR4_9EURY</name>
<dbReference type="InterPro" id="IPR052906">
    <property type="entry name" value="Type_IV_Methyl-Rstrct_Enzyme"/>
</dbReference>
<dbReference type="Gene3D" id="3.40.1350.10">
    <property type="match status" value="1"/>
</dbReference>
<proteinExistence type="predicted"/>
<dbReference type="GO" id="GO:0015666">
    <property type="term" value="F:restriction endodeoxyribonuclease activity"/>
    <property type="evidence" value="ECO:0007669"/>
    <property type="project" value="TreeGrafter"/>
</dbReference>
<dbReference type="PANTHER" id="PTHR30015:SF7">
    <property type="entry name" value="TYPE IV METHYL-DIRECTED RESTRICTION ENZYME ECOKMRR"/>
    <property type="match status" value="1"/>
</dbReference>
<evidence type="ECO:0000313" key="5">
    <source>
        <dbReference type="Proteomes" id="UP000217528"/>
    </source>
</evidence>
<gene>
    <name evidence="4" type="primary">mrr_3</name>
    <name evidence="3" type="ORF">ASJ82_06175</name>
    <name evidence="4" type="ORF">MSCUN_15960</name>
</gene>
<dbReference type="PANTHER" id="PTHR30015">
    <property type="entry name" value="MRR RESTRICTION SYSTEM PROTEIN"/>
    <property type="match status" value="1"/>
</dbReference>
<dbReference type="Proteomes" id="UP000217528">
    <property type="component" value="Unassembled WGS sequence"/>
</dbReference>
<dbReference type="SUPFAM" id="SSF52980">
    <property type="entry name" value="Restriction endonuclease-like"/>
    <property type="match status" value="1"/>
</dbReference>
<organism evidence="3 5">
    <name type="scientific">Methanosphaera cuniculi</name>
    <dbReference type="NCBI Taxonomy" id="1077256"/>
    <lineage>
        <taxon>Archaea</taxon>
        <taxon>Methanobacteriati</taxon>
        <taxon>Methanobacteriota</taxon>
        <taxon>Methanomada group</taxon>
        <taxon>Methanobacteria</taxon>
        <taxon>Methanobacteriales</taxon>
        <taxon>Methanobacteriaceae</taxon>
        <taxon>Methanosphaera</taxon>
    </lineage>
</organism>
<feature type="region of interest" description="Disordered" evidence="1">
    <location>
        <begin position="260"/>
        <end position="283"/>
    </location>
</feature>
<evidence type="ECO:0000256" key="1">
    <source>
        <dbReference type="SAM" id="MobiDB-lite"/>
    </source>
</evidence>